<comment type="caution">
    <text evidence="10">The sequence shown here is derived from an EMBL/GenBank/DDBJ whole genome shotgun (WGS) entry which is preliminary data.</text>
</comment>
<evidence type="ECO:0000256" key="5">
    <source>
        <dbReference type="ARBA" id="ARBA00022454"/>
    </source>
</evidence>
<protein>
    <recommendedName>
        <fullName evidence="9">CENP-T/Histone H4 histone fold domain-containing protein</fullName>
    </recommendedName>
</protein>
<dbReference type="InterPro" id="IPR001951">
    <property type="entry name" value="Histone_H4"/>
</dbReference>
<dbReference type="GO" id="GO:0046982">
    <property type="term" value="F:protein heterodimerization activity"/>
    <property type="evidence" value="ECO:0007669"/>
    <property type="project" value="InterPro"/>
</dbReference>
<comment type="similarity">
    <text evidence="4">Belongs to the histone H4 family.</text>
</comment>
<keyword evidence="11" id="KW-1185">Reference proteome</keyword>
<dbReference type="OrthoDB" id="257350at2759"/>
<name>A0A9D3NBJ5_9TELE</name>
<dbReference type="CDD" id="cd22912">
    <property type="entry name" value="HFD_H4"/>
    <property type="match status" value="1"/>
</dbReference>
<dbReference type="Proteomes" id="UP000824219">
    <property type="component" value="Linkage Group LG21"/>
</dbReference>
<evidence type="ECO:0000256" key="4">
    <source>
        <dbReference type="ARBA" id="ARBA00006564"/>
    </source>
</evidence>
<evidence type="ECO:0000256" key="6">
    <source>
        <dbReference type="ARBA" id="ARBA00023125"/>
    </source>
</evidence>
<keyword evidence="6" id="KW-0238">DNA-binding</keyword>
<keyword evidence="8" id="KW-0544">Nucleosome core</keyword>
<evidence type="ECO:0000313" key="10">
    <source>
        <dbReference type="EMBL" id="KAG7319150.1"/>
    </source>
</evidence>
<accession>A0A9D3NBJ5</accession>
<dbReference type="EMBL" id="JAHKSW010000021">
    <property type="protein sequence ID" value="KAG7319150.1"/>
    <property type="molecule type" value="Genomic_DNA"/>
</dbReference>
<dbReference type="SMART" id="SM00417">
    <property type="entry name" value="H4"/>
    <property type="match status" value="1"/>
</dbReference>
<gene>
    <name evidence="10" type="ORF">KOW79_017624</name>
</gene>
<comment type="subcellular location">
    <subcellularLocation>
        <location evidence="3">Chromosome</location>
    </subcellularLocation>
    <subcellularLocation>
        <location evidence="2">Nucleus</location>
    </subcellularLocation>
</comment>
<sequence>MCGKGKGRKRSCKWGSRRQRNNIQRLMKVFLENVIRDAVKYTEHAERKTVTAMDVVYALKRQGRNLSGGSSSGSITDEEPVDVLEESADTPSVLQVIEPILQLLPTEPHKEPSAVILPLDADEPDSACRDVQCVSVVSSLSQPVDISRDIIGMMRGPESRLCWFETAETHCLTREGFPYYTSDKESFTGIQFVEPNIQLLPTEQPQDPSPVFLPLDVGELISAWRNIQFLSAQASISQLKSVEIKHTSCG</sequence>
<proteinExistence type="inferred from homology"/>
<dbReference type="AlphaFoldDB" id="A0A9D3NBJ5"/>
<dbReference type="GO" id="GO:0000786">
    <property type="term" value="C:nucleosome"/>
    <property type="evidence" value="ECO:0007669"/>
    <property type="project" value="UniProtKB-KW"/>
</dbReference>
<dbReference type="Pfam" id="PF15511">
    <property type="entry name" value="CENP-T_C"/>
    <property type="match status" value="1"/>
</dbReference>
<evidence type="ECO:0000313" key="11">
    <source>
        <dbReference type="Proteomes" id="UP000824219"/>
    </source>
</evidence>
<evidence type="ECO:0000256" key="2">
    <source>
        <dbReference type="ARBA" id="ARBA00004123"/>
    </source>
</evidence>
<dbReference type="GO" id="GO:0003677">
    <property type="term" value="F:DNA binding"/>
    <property type="evidence" value="ECO:0007669"/>
    <property type="project" value="UniProtKB-KW"/>
</dbReference>
<organism evidence="10 11">
    <name type="scientific">Hemibagrus wyckioides</name>
    <dbReference type="NCBI Taxonomy" id="337641"/>
    <lineage>
        <taxon>Eukaryota</taxon>
        <taxon>Metazoa</taxon>
        <taxon>Chordata</taxon>
        <taxon>Craniata</taxon>
        <taxon>Vertebrata</taxon>
        <taxon>Euteleostomi</taxon>
        <taxon>Actinopterygii</taxon>
        <taxon>Neopterygii</taxon>
        <taxon>Teleostei</taxon>
        <taxon>Ostariophysi</taxon>
        <taxon>Siluriformes</taxon>
        <taxon>Bagridae</taxon>
        <taxon>Hemibagrus</taxon>
    </lineage>
</organism>
<comment type="function">
    <text evidence="1">Core component of nucleosome. Nucleosomes wrap and compact DNA into chromatin, limiting DNA accessibility to the cellular machineries which require DNA as a template. Histones thereby play a central role in transcription regulation, DNA repair, DNA replication and chromosomal stability. DNA accessibility is regulated via a complex set of post-translational modifications of histones, also called histone code, and nucleosome remodeling.</text>
</comment>
<dbReference type="InterPro" id="IPR009072">
    <property type="entry name" value="Histone-fold"/>
</dbReference>
<feature type="domain" description="CENP-T/Histone H4 histone fold" evidence="9">
    <location>
        <begin position="21"/>
        <end position="64"/>
    </location>
</feature>
<dbReference type="GO" id="GO:0005634">
    <property type="term" value="C:nucleus"/>
    <property type="evidence" value="ECO:0007669"/>
    <property type="project" value="UniProtKB-SubCell"/>
</dbReference>
<evidence type="ECO:0000256" key="3">
    <source>
        <dbReference type="ARBA" id="ARBA00004286"/>
    </source>
</evidence>
<evidence type="ECO:0000256" key="1">
    <source>
        <dbReference type="ARBA" id="ARBA00002001"/>
    </source>
</evidence>
<reference evidence="10 11" key="1">
    <citation type="submission" date="2021-06" db="EMBL/GenBank/DDBJ databases">
        <title>Chromosome-level genome assembly of the red-tail catfish (Hemibagrus wyckioides).</title>
        <authorList>
            <person name="Shao F."/>
        </authorList>
    </citation>
    <scope>NUCLEOTIDE SEQUENCE [LARGE SCALE GENOMIC DNA]</scope>
    <source>
        <strain evidence="10">EC202008001</strain>
        <tissue evidence="10">Blood</tissue>
    </source>
</reference>
<dbReference type="Gene3D" id="1.10.20.10">
    <property type="entry name" value="Histone, subunit A"/>
    <property type="match status" value="1"/>
</dbReference>
<dbReference type="InterPro" id="IPR035425">
    <property type="entry name" value="CENP-T/H4_C"/>
</dbReference>
<dbReference type="GO" id="GO:0030527">
    <property type="term" value="F:structural constituent of chromatin"/>
    <property type="evidence" value="ECO:0007669"/>
    <property type="project" value="InterPro"/>
</dbReference>
<evidence type="ECO:0000256" key="7">
    <source>
        <dbReference type="ARBA" id="ARBA00023242"/>
    </source>
</evidence>
<dbReference type="SUPFAM" id="SSF47113">
    <property type="entry name" value="Histone-fold"/>
    <property type="match status" value="1"/>
</dbReference>
<dbReference type="PANTHER" id="PTHR10484">
    <property type="entry name" value="HISTONE H4"/>
    <property type="match status" value="1"/>
</dbReference>
<keyword evidence="7" id="KW-0539">Nucleus</keyword>
<keyword evidence="5" id="KW-0158">Chromosome</keyword>
<evidence type="ECO:0000259" key="9">
    <source>
        <dbReference type="Pfam" id="PF15511"/>
    </source>
</evidence>
<evidence type="ECO:0000256" key="8">
    <source>
        <dbReference type="ARBA" id="ARBA00023269"/>
    </source>
</evidence>